<dbReference type="RefSeq" id="WP_106678232.1">
    <property type="nucleotide sequence ID" value="NZ_JACHWV010000001.1"/>
</dbReference>
<evidence type="ECO:0000256" key="1">
    <source>
        <dbReference type="SAM" id="SignalP"/>
    </source>
</evidence>
<keyword evidence="1" id="KW-0732">Signal</keyword>
<dbReference type="Gene3D" id="2.60.40.1820">
    <property type="match status" value="1"/>
</dbReference>
<protein>
    <submittedName>
        <fullName evidence="2">Uncharacterized protein</fullName>
    </submittedName>
</protein>
<proteinExistence type="predicted"/>
<comment type="caution">
    <text evidence="2">The sequence shown here is derived from an EMBL/GenBank/DDBJ whole genome shotgun (WGS) entry which is preliminary data.</text>
</comment>
<dbReference type="Proteomes" id="UP000238430">
    <property type="component" value="Unassembled WGS sequence"/>
</dbReference>
<gene>
    <name evidence="2" type="ORF">C7H61_06485</name>
</gene>
<feature type="signal peptide" evidence="1">
    <location>
        <begin position="1"/>
        <end position="19"/>
    </location>
</feature>
<evidence type="ECO:0000313" key="2">
    <source>
        <dbReference type="EMBL" id="PSG92220.1"/>
    </source>
</evidence>
<keyword evidence="3" id="KW-1185">Reference proteome</keyword>
<feature type="chain" id="PRO_5015568437" evidence="1">
    <location>
        <begin position="20"/>
        <end position="151"/>
    </location>
</feature>
<dbReference type="EMBL" id="PXOT01000020">
    <property type="protein sequence ID" value="PSG92220.1"/>
    <property type="molecule type" value="Genomic_DNA"/>
</dbReference>
<sequence length="151" mass="16954">MKKALFLLTILACFFNCTVNETPEFIDVNTIEVEDSNSKFITLKAEAEFLNPNDIGGNLKTDDLKVIINNNEISSVTTESFDVPAKDKFTIPLRAKIPTDSLFSDKNLSSLLGSLLTKNMKVQYVGDIDYKIMGFSHKYHVDVIDNVKIKL</sequence>
<dbReference type="SUPFAM" id="SSF117070">
    <property type="entry name" value="LEA14-like"/>
    <property type="match status" value="1"/>
</dbReference>
<accession>A0A2T1NHB5</accession>
<dbReference type="AlphaFoldDB" id="A0A2T1NHB5"/>
<organism evidence="2 3">
    <name type="scientific">Mesoflavibacter zeaxanthinifaciens subsp. sabulilitoris</name>
    <dbReference type="NCBI Taxonomy" id="1520893"/>
    <lineage>
        <taxon>Bacteria</taxon>
        <taxon>Pseudomonadati</taxon>
        <taxon>Bacteroidota</taxon>
        <taxon>Flavobacteriia</taxon>
        <taxon>Flavobacteriales</taxon>
        <taxon>Flavobacteriaceae</taxon>
        <taxon>Mesoflavibacter</taxon>
    </lineage>
</organism>
<evidence type="ECO:0000313" key="3">
    <source>
        <dbReference type="Proteomes" id="UP000238430"/>
    </source>
</evidence>
<reference evidence="2 3" key="1">
    <citation type="submission" date="2018-03" db="EMBL/GenBank/DDBJ databases">
        <title>Mesoflavibacter sp. HG37 and Mesoflavibacter sp. HG96 sp.nov., two marine bacteria isolated from seawater of Western Pacific Ocean.</title>
        <authorList>
            <person name="Cheng H."/>
            <person name="Wu Y.-H."/>
            <person name="Guo L.-L."/>
            <person name="Xu X.-W."/>
        </authorList>
    </citation>
    <scope>NUCLEOTIDE SEQUENCE [LARGE SCALE GENOMIC DNA]</scope>
    <source>
        <strain evidence="2 3">KCTC 42117</strain>
    </source>
</reference>
<name>A0A2T1NHB5_9FLAO</name>
<dbReference type="OrthoDB" id="1144002at2"/>